<evidence type="ECO:0000256" key="7">
    <source>
        <dbReference type="PIRSR" id="PIRSR000099-1"/>
    </source>
</evidence>
<feature type="active site" description="Proton acceptor" evidence="5 7">
    <location>
        <position position="328"/>
    </location>
</feature>
<comment type="cofactor">
    <cofactor evidence="5 10">
        <name>Zn(2+)</name>
        <dbReference type="ChEBI" id="CHEBI:29105"/>
    </cofactor>
    <text evidence="5 10">Binds 1 zinc ion per subunit.</text>
</comment>
<evidence type="ECO:0000256" key="9">
    <source>
        <dbReference type="PIRSR" id="PIRSR000099-3"/>
    </source>
</evidence>
<dbReference type="GO" id="GO:0000105">
    <property type="term" value="P:L-histidine biosynthetic process"/>
    <property type="evidence" value="ECO:0007669"/>
    <property type="project" value="UniProtKB-UniRule"/>
</dbReference>
<feature type="binding site" evidence="5 8">
    <location>
        <position position="216"/>
    </location>
    <ligand>
        <name>NAD(+)</name>
        <dbReference type="ChEBI" id="CHEBI:57540"/>
    </ligand>
</feature>
<dbReference type="RefSeq" id="WP_013703791.1">
    <property type="nucleotide sequence ID" value="NC_015387.1"/>
</dbReference>
<dbReference type="STRING" id="869210.Marky_1000"/>
<comment type="pathway">
    <text evidence="5">Amino-acid biosynthesis; L-histidine biosynthesis; L-histidine from 5-phospho-alpha-D-ribose 1-diphosphate: step 9/9.</text>
</comment>
<keyword evidence="5" id="KW-0368">Histidine biosynthesis</keyword>
<dbReference type="HOGENOM" id="CLU_006732_3_3_0"/>
<keyword evidence="5 8" id="KW-0520">NAD</keyword>
<evidence type="ECO:0000256" key="6">
    <source>
        <dbReference type="PIRNR" id="PIRNR000099"/>
    </source>
</evidence>
<feature type="binding site" evidence="5 8">
    <location>
        <position position="135"/>
    </location>
    <ligand>
        <name>NAD(+)</name>
        <dbReference type="ChEBI" id="CHEBI:57540"/>
    </ligand>
</feature>
<evidence type="ECO:0000256" key="3">
    <source>
        <dbReference type="ARBA" id="ARBA00022833"/>
    </source>
</evidence>
<dbReference type="GO" id="GO:0051287">
    <property type="term" value="F:NAD binding"/>
    <property type="evidence" value="ECO:0007669"/>
    <property type="project" value="InterPro"/>
</dbReference>
<organism evidence="12 13">
    <name type="scientific">Marinithermus hydrothermalis (strain DSM 14884 / JCM 11576 / T1)</name>
    <dbReference type="NCBI Taxonomy" id="869210"/>
    <lineage>
        <taxon>Bacteria</taxon>
        <taxon>Thermotogati</taxon>
        <taxon>Deinococcota</taxon>
        <taxon>Deinococci</taxon>
        <taxon>Thermales</taxon>
        <taxon>Thermaceae</taxon>
        <taxon>Marinithermus</taxon>
    </lineage>
</organism>
<dbReference type="PROSITE" id="PS00611">
    <property type="entry name" value="HISOL_DEHYDROGENASE"/>
    <property type="match status" value="1"/>
</dbReference>
<dbReference type="PRINTS" id="PR00083">
    <property type="entry name" value="HOLDHDRGNASE"/>
</dbReference>
<dbReference type="UniPathway" id="UPA00031">
    <property type="reaction ID" value="UER00014"/>
</dbReference>
<keyword evidence="2 5" id="KW-0479">Metal-binding</keyword>
<feature type="binding site" evidence="5 10">
    <location>
        <position position="264"/>
    </location>
    <ligand>
        <name>Zn(2+)</name>
        <dbReference type="ChEBI" id="CHEBI:29105"/>
    </ligand>
</feature>
<dbReference type="InterPro" id="IPR001692">
    <property type="entry name" value="Histidinol_DH_CS"/>
</dbReference>
<evidence type="ECO:0000256" key="10">
    <source>
        <dbReference type="PIRSR" id="PIRSR000099-4"/>
    </source>
</evidence>
<feature type="binding site" evidence="5 10">
    <location>
        <position position="421"/>
    </location>
    <ligand>
        <name>Zn(2+)</name>
        <dbReference type="ChEBI" id="CHEBI:29105"/>
    </ligand>
</feature>
<feature type="binding site" evidence="5 9">
    <location>
        <position position="421"/>
    </location>
    <ligand>
        <name>substrate</name>
    </ligand>
</feature>
<dbReference type="GO" id="GO:0005829">
    <property type="term" value="C:cytosol"/>
    <property type="evidence" value="ECO:0007669"/>
    <property type="project" value="TreeGrafter"/>
</dbReference>
<dbReference type="GO" id="GO:0004399">
    <property type="term" value="F:histidinol dehydrogenase activity"/>
    <property type="evidence" value="ECO:0007669"/>
    <property type="project" value="UniProtKB-UniRule"/>
</dbReference>
<feature type="binding site" evidence="5 9">
    <location>
        <position position="329"/>
    </location>
    <ligand>
        <name>substrate</name>
    </ligand>
</feature>
<dbReference type="SUPFAM" id="SSF53720">
    <property type="entry name" value="ALDH-like"/>
    <property type="match status" value="1"/>
</dbReference>
<proteinExistence type="inferred from homology"/>
<feature type="binding site" evidence="5 8">
    <location>
        <position position="193"/>
    </location>
    <ligand>
        <name>NAD(+)</name>
        <dbReference type="ChEBI" id="CHEBI:57540"/>
    </ligand>
</feature>
<feature type="binding site" evidence="5 9">
    <location>
        <position position="261"/>
    </location>
    <ligand>
        <name>substrate</name>
    </ligand>
</feature>
<evidence type="ECO:0000256" key="5">
    <source>
        <dbReference type="HAMAP-Rule" id="MF_01024"/>
    </source>
</evidence>
<dbReference type="GO" id="GO:0008270">
    <property type="term" value="F:zinc ion binding"/>
    <property type="evidence" value="ECO:0007669"/>
    <property type="project" value="UniProtKB-UniRule"/>
</dbReference>
<sequence length="431" mass="46063">MRVYRAEEVRDRFRSRRLAFTVSERLKEGIARHFGEALSPEEAVRRILAEVAREGDTALDRWSERLDGHPVEEVPKRAWREAYDDLPAALRHALDAMRERVQAFYAREPQGGFVHADADGVLMQLVRPLERVGVYVPGGSAPLVSTVVMTVVPARVAGVEEVILATPPKPHPAILAAAWVVGADRLFAMGGAQAIGALAYGTARVPRVDKIVGPGNLFVTLAKKEVFGTVGIDGLAGPTETLIVADSSADPKVLAADLLAQAEHDSLAEPWLVSPDAALLERVKAELKAQLADLPRAGIAREALAQGGMVWVRDLEEAVELANLYAPEHLCLSVADPAALLGKVRNAGGVFLGEHSGEALGDYVAGPSHVMPTAGTARFQGGLSVRDFLKVIPVVGLTRDAAARLAEPGAEVARAEALEAHARALLRRKTD</sequence>
<dbReference type="Proteomes" id="UP000007030">
    <property type="component" value="Chromosome"/>
</dbReference>
<dbReference type="Gene3D" id="1.20.5.1300">
    <property type="match status" value="1"/>
</dbReference>
<evidence type="ECO:0000256" key="11">
    <source>
        <dbReference type="RuleBase" id="RU004175"/>
    </source>
</evidence>
<accession>F2NLC4</accession>
<dbReference type="EMBL" id="CP002630">
    <property type="protein sequence ID" value="AEB11743.1"/>
    <property type="molecule type" value="Genomic_DNA"/>
</dbReference>
<feature type="binding site" evidence="5 10">
    <location>
        <position position="362"/>
    </location>
    <ligand>
        <name>Zn(2+)</name>
        <dbReference type="ChEBI" id="CHEBI:29105"/>
    </ligand>
</feature>
<comment type="similarity">
    <text evidence="1 5 6 11">Belongs to the histidinol dehydrogenase family.</text>
</comment>
<feature type="binding site" evidence="5 9">
    <location>
        <position position="416"/>
    </location>
    <ligand>
        <name>substrate</name>
    </ligand>
</feature>
<dbReference type="InterPro" id="IPR016161">
    <property type="entry name" value="Ald_DH/histidinol_DH"/>
</dbReference>
<evidence type="ECO:0000256" key="4">
    <source>
        <dbReference type="ARBA" id="ARBA00023002"/>
    </source>
</evidence>
<dbReference type="InterPro" id="IPR012131">
    <property type="entry name" value="Hstdl_DH"/>
</dbReference>
<dbReference type="PANTHER" id="PTHR21256">
    <property type="entry name" value="HISTIDINOL DEHYDROGENASE HDH"/>
    <property type="match status" value="1"/>
</dbReference>
<dbReference type="OrthoDB" id="9805269at2"/>
<protein>
    <recommendedName>
        <fullName evidence="5">Histidinol dehydrogenase</fullName>
        <shortName evidence="5">HDH</shortName>
        <ecNumber evidence="5">1.1.1.23</ecNumber>
    </recommendedName>
</protein>
<dbReference type="eggNOG" id="COG0141">
    <property type="taxonomic scope" value="Bacteria"/>
</dbReference>
<dbReference type="InterPro" id="IPR022695">
    <property type="entry name" value="Histidinol_DH_monofunct"/>
</dbReference>
<feature type="active site" description="Proton acceptor" evidence="5 7">
    <location>
        <position position="329"/>
    </location>
</feature>
<comment type="function">
    <text evidence="5">Catalyzes the sequential NAD-dependent oxidations of L-histidinol to L-histidinaldehyde and then to L-histidine.</text>
</comment>
<evidence type="ECO:0000313" key="13">
    <source>
        <dbReference type="Proteomes" id="UP000007030"/>
    </source>
</evidence>
<evidence type="ECO:0000256" key="2">
    <source>
        <dbReference type="ARBA" id="ARBA00022723"/>
    </source>
</evidence>
<keyword evidence="5" id="KW-0028">Amino-acid biosynthesis</keyword>
<dbReference type="EC" id="1.1.1.23" evidence="5"/>
<dbReference type="HAMAP" id="MF_01024">
    <property type="entry name" value="HisD"/>
    <property type="match status" value="1"/>
</dbReference>
<name>F2NLC4_MARHT</name>
<evidence type="ECO:0000256" key="1">
    <source>
        <dbReference type="ARBA" id="ARBA00010178"/>
    </source>
</evidence>
<dbReference type="PANTHER" id="PTHR21256:SF2">
    <property type="entry name" value="HISTIDINE BIOSYNTHESIS TRIFUNCTIONAL PROTEIN"/>
    <property type="match status" value="1"/>
</dbReference>
<feature type="binding site" evidence="5 9">
    <location>
        <position position="362"/>
    </location>
    <ligand>
        <name>substrate</name>
    </ligand>
</feature>
<feature type="binding site" evidence="5 9">
    <location>
        <position position="264"/>
    </location>
    <ligand>
        <name>substrate</name>
    </ligand>
</feature>
<dbReference type="Pfam" id="PF00815">
    <property type="entry name" value="Histidinol_dh"/>
    <property type="match status" value="1"/>
</dbReference>
<dbReference type="PIRSF" id="PIRSF000099">
    <property type="entry name" value="Histidinol_dh"/>
    <property type="match status" value="1"/>
</dbReference>
<dbReference type="KEGG" id="mhd:Marky_1000"/>
<feature type="binding site" evidence="5 9">
    <location>
        <position position="239"/>
    </location>
    <ligand>
        <name>substrate</name>
    </ligand>
</feature>
<dbReference type="FunFam" id="3.40.50.1980:FF:000001">
    <property type="entry name" value="Histidinol dehydrogenase"/>
    <property type="match status" value="1"/>
</dbReference>
<keyword evidence="13" id="KW-1185">Reference proteome</keyword>
<reference evidence="12 13" key="1">
    <citation type="journal article" date="2012" name="Stand. Genomic Sci.">
        <title>Complete genome sequence of the aerobic, heterotroph Marinithermus hydrothermalis type strain (T1(T)) from a deep-sea hydrothermal vent chimney.</title>
        <authorList>
            <person name="Copeland A."/>
            <person name="Gu W."/>
            <person name="Yasawong M."/>
            <person name="Lapidus A."/>
            <person name="Lucas S."/>
            <person name="Deshpande S."/>
            <person name="Pagani I."/>
            <person name="Tapia R."/>
            <person name="Cheng J.F."/>
            <person name="Goodwin L.A."/>
            <person name="Pitluck S."/>
            <person name="Liolios K."/>
            <person name="Ivanova N."/>
            <person name="Mavromatis K."/>
            <person name="Mikhailova N."/>
            <person name="Pati A."/>
            <person name="Chen A."/>
            <person name="Palaniappan K."/>
            <person name="Land M."/>
            <person name="Pan C."/>
            <person name="Brambilla E.M."/>
            <person name="Rohde M."/>
            <person name="Tindall B.J."/>
            <person name="Sikorski J."/>
            <person name="Goker M."/>
            <person name="Detter J.C."/>
            <person name="Bristow J."/>
            <person name="Eisen J.A."/>
            <person name="Markowitz V."/>
            <person name="Hugenholtz P."/>
            <person name="Kyrpides N.C."/>
            <person name="Klenk H.P."/>
            <person name="Woyke T."/>
        </authorList>
    </citation>
    <scope>NUCLEOTIDE SEQUENCE [LARGE SCALE GENOMIC DNA]</scope>
    <source>
        <strain evidence="13">DSM 14884 / JCM 11576 / T1</strain>
    </source>
</reference>
<keyword evidence="3 5" id="KW-0862">Zinc</keyword>
<dbReference type="CDD" id="cd06572">
    <property type="entry name" value="Histidinol_dh"/>
    <property type="match status" value="1"/>
</dbReference>
<keyword evidence="4 5" id="KW-0560">Oxidoreductase</keyword>
<dbReference type="AlphaFoldDB" id="F2NLC4"/>
<dbReference type="NCBIfam" id="TIGR00069">
    <property type="entry name" value="hisD"/>
    <property type="match status" value="1"/>
</dbReference>
<dbReference type="Gene3D" id="3.40.50.1980">
    <property type="entry name" value="Nitrogenase molybdenum iron protein domain"/>
    <property type="match status" value="2"/>
</dbReference>
<evidence type="ECO:0000256" key="8">
    <source>
        <dbReference type="PIRSR" id="PIRSR000099-2"/>
    </source>
</evidence>
<feature type="binding site" evidence="5 10">
    <location>
        <position position="261"/>
    </location>
    <ligand>
        <name>Zn(2+)</name>
        <dbReference type="ChEBI" id="CHEBI:29105"/>
    </ligand>
</feature>
<gene>
    <name evidence="5" type="primary">hisD</name>
    <name evidence="12" type="ordered locus">Marky_1000</name>
</gene>
<comment type="catalytic activity">
    <reaction evidence="5">
        <text>L-histidinol + 2 NAD(+) + H2O = L-histidine + 2 NADH + 3 H(+)</text>
        <dbReference type="Rhea" id="RHEA:20641"/>
        <dbReference type="ChEBI" id="CHEBI:15377"/>
        <dbReference type="ChEBI" id="CHEBI:15378"/>
        <dbReference type="ChEBI" id="CHEBI:57540"/>
        <dbReference type="ChEBI" id="CHEBI:57595"/>
        <dbReference type="ChEBI" id="CHEBI:57699"/>
        <dbReference type="ChEBI" id="CHEBI:57945"/>
        <dbReference type="EC" id="1.1.1.23"/>
    </reaction>
</comment>
<evidence type="ECO:0000313" key="12">
    <source>
        <dbReference type="EMBL" id="AEB11743.1"/>
    </source>
</evidence>